<dbReference type="PANTHER" id="PTHR13169">
    <property type="entry name" value="UBIQUITIN-LIKE PROTEIN 3 HCG-1 PROTEIN"/>
    <property type="match status" value="1"/>
</dbReference>
<evidence type="ECO:0000259" key="2">
    <source>
        <dbReference type="PROSITE" id="PS50053"/>
    </source>
</evidence>
<gene>
    <name evidence="3" type="primary">WBGene00304680</name>
</gene>
<dbReference type="InterPro" id="IPR040015">
    <property type="entry name" value="UBL3-like"/>
</dbReference>
<evidence type="ECO:0000256" key="1">
    <source>
        <dbReference type="SAM" id="MobiDB-lite"/>
    </source>
</evidence>
<accession>A0A8R1ZC13</accession>
<dbReference type="InterPro" id="IPR039540">
    <property type="entry name" value="UBL3-like_ubiquitin_dom"/>
</dbReference>
<evidence type="ECO:0000313" key="4">
    <source>
        <dbReference type="Proteomes" id="UP000005239"/>
    </source>
</evidence>
<keyword evidence="4" id="KW-1185">Reference proteome</keyword>
<dbReference type="OrthoDB" id="1043111at2759"/>
<organism evidence="3 4">
    <name type="scientific">Pristionchus pacificus</name>
    <name type="common">Parasitic nematode worm</name>
    <dbReference type="NCBI Taxonomy" id="54126"/>
    <lineage>
        <taxon>Eukaryota</taxon>
        <taxon>Metazoa</taxon>
        <taxon>Ecdysozoa</taxon>
        <taxon>Nematoda</taxon>
        <taxon>Chromadorea</taxon>
        <taxon>Rhabditida</taxon>
        <taxon>Rhabditina</taxon>
        <taxon>Diplogasteromorpha</taxon>
        <taxon>Diplogasteroidea</taxon>
        <taxon>Neodiplogasteridae</taxon>
        <taxon>Pristionchus</taxon>
    </lineage>
</organism>
<dbReference type="AlphaFoldDB" id="A0A8R1ZC13"/>
<proteinExistence type="predicted"/>
<dbReference type="InterPro" id="IPR029071">
    <property type="entry name" value="Ubiquitin-like_domsf"/>
</dbReference>
<sequence length="118" mass="13006">MDQLQSSDGVTVKLVLVCGKSASFLFPSTSTAGEITEAVHVDWPSEWEDEKVENSSMLKLIYHGRFLHGSVSLQTLGFEAGSATAMHLVTRESLPQPDSKEKQSNRKQRRCCNCCSLS</sequence>
<dbReference type="InterPro" id="IPR000626">
    <property type="entry name" value="Ubiquitin-like_dom"/>
</dbReference>
<reference evidence="3" key="2">
    <citation type="submission" date="2022-06" db="UniProtKB">
        <authorList>
            <consortium name="EnsemblMetazoa"/>
        </authorList>
    </citation>
    <scope>IDENTIFICATION</scope>
    <source>
        <strain evidence="3">PS312</strain>
    </source>
</reference>
<dbReference type="PANTHER" id="PTHR13169:SF0">
    <property type="entry name" value="UBIQUITIN-LIKE PROTEIN 3"/>
    <property type="match status" value="1"/>
</dbReference>
<protein>
    <recommendedName>
        <fullName evidence="2">Ubiquitin-like domain-containing protein</fullName>
    </recommendedName>
</protein>
<feature type="region of interest" description="Disordered" evidence="1">
    <location>
        <begin position="90"/>
        <end position="109"/>
    </location>
</feature>
<dbReference type="Proteomes" id="UP000005239">
    <property type="component" value="Unassembled WGS sequence"/>
</dbReference>
<dbReference type="PROSITE" id="PS50053">
    <property type="entry name" value="UBIQUITIN_2"/>
    <property type="match status" value="1"/>
</dbReference>
<dbReference type="EnsemblMetazoa" id="PPA46901.1">
    <property type="protein sequence ID" value="PPA46901.1"/>
    <property type="gene ID" value="WBGene00304680"/>
</dbReference>
<feature type="domain" description="Ubiquitin-like" evidence="2">
    <location>
        <begin position="10"/>
        <end position="93"/>
    </location>
</feature>
<dbReference type="SUPFAM" id="SSF54236">
    <property type="entry name" value="Ubiquitin-like"/>
    <property type="match status" value="1"/>
</dbReference>
<evidence type="ECO:0000313" key="3">
    <source>
        <dbReference type="EnsemblMetazoa" id="PPA46901.1"/>
    </source>
</evidence>
<dbReference type="Gene3D" id="3.10.20.90">
    <property type="entry name" value="Phosphatidylinositol 3-kinase Catalytic Subunit, Chain A, domain 1"/>
    <property type="match status" value="1"/>
</dbReference>
<dbReference type="Pfam" id="PF13881">
    <property type="entry name" value="Rad60-SLD_2"/>
    <property type="match status" value="1"/>
</dbReference>
<name>A0A8R1ZC13_PRIPA</name>
<reference evidence="4" key="1">
    <citation type="journal article" date="2008" name="Nat. Genet.">
        <title>The Pristionchus pacificus genome provides a unique perspective on nematode lifestyle and parasitism.</title>
        <authorList>
            <person name="Dieterich C."/>
            <person name="Clifton S.W."/>
            <person name="Schuster L.N."/>
            <person name="Chinwalla A."/>
            <person name="Delehaunty K."/>
            <person name="Dinkelacker I."/>
            <person name="Fulton L."/>
            <person name="Fulton R."/>
            <person name="Godfrey J."/>
            <person name="Minx P."/>
            <person name="Mitreva M."/>
            <person name="Roeseler W."/>
            <person name="Tian H."/>
            <person name="Witte H."/>
            <person name="Yang S.P."/>
            <person name="Wilson R.K."/>
            <person name="Sommer R.J."/>
        </authorList>
    </citation>
    <scope>NUCLEOTIDE SEQUENCE [LARGE SCALE GENOMIC DNA]</scope>
    <source>
        <strain evidence="4">PS312</strain>
    </source>
</reference>